<dbReference type="InterPro" id="IPR023780">
    <property type="entry name" value="Chromo_domain"/>
</dbReference>
<keyword evidence="2" id="KW-0472">Membrane</keyword>
<accession>A0AAD4EUK7</accession>
<dbReference type="InterPro" id="IPR000953">
    <property type="entry name" value="Chromo/chromo_shadow_dom"/>
</dbReference>
<keyword evidence="5" id="KW-1185">Reference proteome</keyword>
<dbReference type="GO" id="GO:0006338">
    <property type="term" value="P:chromatin remodeling"/>
    <property type="evidence" value="ECO:0007669"/>
    <property type="project" value="UniProtKB-ARBA"/>
</dbReference>
<feature type="domain" description="Chromo" evidence="3">
    <location>
        <begin position="95"/>
        <end position="136"/>
    </location>
</feature>
<dbReference type="SUPFAM" id="SSF54160">
    <property type="entry name" value="Chromo domain-like"/>
    <property type="match status" value="1"/>
</dbReference>
<feature type="transmembrane region" description="Helical" evidence="2">
    <location>
        <begin position="184"/>
        <end position="205"/>
    </location>
</feature>
<reference evidence="4" key="1">
    <citation type="submission" date="2023-02" db="EMBL/GenBank/DDBJ databases">
        <authorList>
            <person name="Palmer J.M."/>
        </authorList>
    </citation>
    <scope>NUCLEOTIDE SEQUENCE</scope>
    <source>
        <strain evidence="4">FW57</strain>
    </source>
</reference>
<dbReference type="PROSITE" id="PS50013">
    <property type="entry name" value="CHROMO_2"/>
    <property type="match status" value="1"/>
</dbReference>
<organism evidence="4 5">
    <name type="scientific">Staphylotrichum longicolle</name>
    <dbReference type="NCBI Taxonomy" id="669026"/>
    <lineage>
        <taxon>Eukaryota</taxon>
        <taxon>Fungi</taxon>
        <taxon>Dikarya</taxon>
        <taxon>Ascomycota</taxon>
        <taxon>Pezizomycotina</taxon>
        <taxon>Sordariomycetes</taxon>
        <taxon>Sordariomycetidae</taxon>
        <taxon>Sordariales</taxon>
        <taxon>Chaetomiaceae</taxon>
        <taxon>Staphylotrichum</taxon>
    </lineage>
</organism>
<evidence type="ECO:0000256" key="2">
    <source>
        <dbReference type="SAM" id="Phobius"/>
    </source>
</evidence>
<evidence type="ECO:0000256" key="1">
    <source>
        <dbReference type="ARBA" id="ARBA00011353"/>
    </source>
</evidence>
<dbReference type="InterPro" id="IPR016197">
    <property type="entry name" value="Chromo-like_dom_sf"/>
</dbReference>
<comment type="caution">
    <text evidence="4">The sequence shown here is derived from an EMBL/GenBank/DDBJ whole genome shotgun (WGS) entry which is preliminary data.</text>
</comment>
<evidence type="ECO:0000313" key="5">
    <source>
        <dbReference type="Proteomes" id="UP001197093"/>
    </source>
</evidence>
<sequence>MLVEKGADVNAQGGVYRNALYALNNTLVKSLSISPTSSVWHPVGQQPFVAPRPLRWLGLQGAGDSEASPYEVAERRVADVRNEELAGDDGGEEEFPVEEICGDRKLDDGGLELLVRWKSGEETWEPYENVAETKALAPWELLGDLDPRNAERRGSPVQRWLSLPLLVPSELEEKQRDHYRGVRTVVVLLWMITNFALCAVMLSSAGVEKIVPGEPGQSEAEIKA</sequence>
<comment type="subunit">
    <text evidence="1">Component of the NuA4 histone acetyltransferase complex.</text>
</comment>
<keyword evidence="2" id="KW-1133">Transmembrane helix</keyword>
<dbReference type="EMBL" id="JAHCVI010000004">
    <property type="protein sequence ID" value="KAG7285847.1"/>
    <property type="molecule type" value="Genomic_DNA"/>
</dbReference>
<dbReference type="Gene3D" id="2.40.50.40">
    <property type="match status" value="1"/>
</dbReference>
<dbReference type="SMART" id="SM00298">
    <property type="entry name" value="CHROMO"/>
    <property type="match status" value="1"/>
</dbReference>
<protein>
    <recommendedName>
        <fullName evidence="3">Chromo domain-containing protein</fullName>
    </recommendedName>
</protein>
<name>A0AAD4EUK7_9PEZI</name>
<proteinExistence type="predicted"/>
<gene>
    <name evidence="4" type="ORF">NEMBOFW57_008141</name>
</gene>
<evidence type="ECO:0000313" key="4">
    <source>
        <dbReference type="EMBL" id="KAG7285847.1"/>
    </source>
</evidence>
<evidence type="ECO:0000259" key="3">
    <source>
        <dbReference type="PROSITE" id="PS50013"/>
    </source>
</evidence>
<dbReference type="AlphaFoldDB" id="A0AAD4EUK7"/>
<keyword evidence="2" id="KW-0812">Transmembrane</keyword>
<dbReference type="Pfam" id="PF00385">
    <property type="entry name" value="Chromo"/>
    <property type="match status" value="1"/>
</dbReference>
<dbReference type="Proteomes" id="UP001197093">
    <property type="component" value="Unassembled WGS sequence"/>
</dbReference>